<organism evidence="2 3">
    <name type="scientific">Corynebacterium pyruviciproducens</name>
    <dbReference type="NCBI Taxonomy" id="598660"/>
    <lineage>
        <taxon>Bacteria</taxon>
        <taxon>Bacillati</taxon>
        <taxon>Actinomycetota</taxon>
        <taxon>Actinomycetes</taxon>
        <taxon>Mycobacteriales</taxon>
        <taxon>Corynebacteriaceae</taxon>
        <taxon>Corynebacterium</taxon>
    </lineage>
</organism>
<dbReference type="Proteomes" id="UP000234560">
    <property type="component" value="Chromosome"/>
</dbReference>
<proteinExistence type="predicted"/>
<feature type="transmembrane region" description="Helical" evidence="1">
    <location>
        <begin position="40"/>
        <end position="59"/>
    </location>
</feature>
<dbReference type="RefSeq" id="WP_101678312.1">
    <property type="nucleotide sequence ID" value="NZ_CP136958.1"/>
</dbReference>
<sequence>MGTIKRFLNSWARRPEYFLVPLALGQHAQALARHDEDTFHLATYALFFVLFLVAGIYMATVRSRLQWQNARVDLRHEITFLAAMVMLGSIATGGIGFVLLSLLTFQRYVPVAYRWYAAP</sequence>
<gene>
    <name evidence="2" type="ORF">CYJ47_04470</name>
</gene>
<keyword evidence="1" id="KW-1133">Transmembrane helix</keyword>
<evidence type="ECO:0000256" key="1">
    <source>
        <dbReference type="SAM" id="Phobius"/>
    </source>
</evidence>
<name>A0AAF0YYR6_9CORY</name>
<reference evidence="2" key="2">
    <citation type="submission" date="2023-10" db="EMBL/GenBank/DDBJ databases">
        <authorList>
            <person name="Choi B."/>
        </authorList>
    </citation>
    <scope>NUCLEOTIDE SEQUENCE</scope>
    <source>
        <strain evidence="2">UMB0763</strain>
    </source>
</reference>
<dbReference type="KEGG" id="cpyr:CYJ47_04470"/>
<reference evidence="2" key="1">
    <citation type="submission" date="2017-12" db="EMBL/GenBank/DDBJ databases">
        <authorList>
            <person name="Thomas-White K."/>
            <person name="Wolfe A.J."/>
        </authorList>
    </citation>
    <scope>NUCLEOTIDE SEQUENCE</scope>
    <source>
        <strain evidence="2">UMB0763</strain>
    </source>
</reference>
<keyword evidence="1" id="KW-0472">Membrane</keyword>
<dbReference type="EMBL" id="CP136958">
    <property type="protein sequence ID" value="WOT03030.1"/>
    <property type="molecule type" value="Genomic_DNA"/>
</dbReference>
<evidence type="ECO:0000313" key="2">
    <source>
        <dbReference type="EMBL" id="WOT03030.1"/>
    </source>
</evidence>
<protein>
    <submittedName>
        <fullName evidence="2">Uncharacterized protein</fullName>
    </submittedName>
</protein>
<evidence type="ECO:0000313" key="3">
    <source>
        <dbReference type="Proteomes" id="UP000234560"/>
    </source>
</evidence>
<accession>A0AAF0YYR6</accession>
<dbReference type="AlphaFoldDB" id="A0AAF0YYR6"/>
<keyword evidence="1" id="KW-0812">Transmembrane</keyword>
<feature type="transmembrane region" description="Helical" evidence="1">
    <location>
        <begin position="80"/>
        <end position="105"/>
    </location>
</feature>